<dbReference type="CDD" id="cd05403">
    <property type="entry name" value="NT_KNTase_like"/>
    <property type="match status" value="1"/>
</dbReference>
<dbReference type="Gene3D" id="3.30.460.10">
    <property type="entry name" value="Beta Polymerase, domain 2"/>
    <property type="match status" value="1"/>
</dbReference>
<dbReference type="OrthoDB" id="559450at2"/>
<protein>
    <submittedName>
        <fullName evidence="2">Nucleotidyltransferase-like protein</fullName>
    </submittedName>
</protein>
<name>A0A4R6RJQ8_9HYPH</name>
<dbReference type="SUPFAM" id="SSF81301">
    <property type="entry name" value="Nucleotidyltransferase"/>
    <property type="match status" value="1"/>
</dbReference>
<dbReference type="EMBL" id="SNXY01000006">
    <property type="protein sequence ID" value="TDP86674.1"/>
    <property type="molecule type" value="Genomic_DNA"/>
</dbReference>
<dbReference type="RefSeq" id="WP_126536795.1">
    <property type="nucleotide sequence ID" value="NZ_BSPM01000008.1"/>
</dbReference>
<dbReference type="AlphaFoldDB" id="A0A4R6RJQ8"/>
<dbReference type="Pfam" id="PF18765">
    <property type="entry name" value="Polbeta"/>
    <property type="match status" value="1"/>
</dbReference>
<feature type="domain" description="Polymerase beta nucleotidyltransferase" evidence="1">
    <location>
        <begin position="27"/>
        <end position="81"/>
    </location>
</feature>
<reference evidence="2 3" key="1">
    <citation type="submission" date="2019-03" db="EMBL/GenBank/DDBJ databases">
        <title>Genomic Encyclopedia of Type Strains, Phase IV (KMG-IV): sequencing the most valuable type-strain genomes for metagenomic binning, comparative biology and taxonomic classification.</title>
        <authorList>
            <person name="Goeker M."/>
        </authorList>
    </citation>
    <scope>NUCLEOTIDE SEQUENCE [LARGE SCALE GENOMIC DNA]</scope>
    <source>
        <strain evidence="2 3">DSM 102969</strain>
    </source>
</reference>
<accession>A0A4R6RJQ8</accession>
<evidence type="ECO:0000313" key="2">
    <source>
        <dbReference type="EMBL" id="TDP86674.1"/>
    </source>
</evidence>
<proteinExistence type="predicted"/>
<evidence type="ECO:0000259" key="1">
    <source>
        <dbReference type="Pfam" id="PF18765"/>
    </source>
</evidence>
<keyword evidence="3" id="KW-1185">Reference proteome</keyword>
<gene>
    <name evidence="2" type="ORF">EDD54_0553</name>
</gene>
<evidence type="ECO:0000313" key="3">
    <source>
        <dbReference type="Proteomes" id="UP000294547"/>
    </source>
</evidence>
<comment type="caution">
    <text evidence="2">The sequence shown here is derived from an EMBL/GenBank/DDBJ whole genome shotgun (WGS) entry which is preliminary data.</text>
</comment>
<dbReference type="Proteomes" id="UP000294547">
    <property type="component" value="Unassembled WGS sequence"/>
</dbReference>
<dbReference type="InterPro" id="IPR041633">
    <property type="entry name" value="Polbeta"/>
</dbReference>
<keyword evidence="2" id="KW-0808">Transferase</keyword>
<sequence length="122" mass="13320">MEAAPATDHVNHGIYGSEEEALQGLIDHLVAAADPEAIWLFGSRAQRNHRPDSDFDLLVVAKPGAPWGSDDYEFIYRATSGTRIGCDVVPVGHDDFEEAATLHTTLVSIVVDEGRKIYEARS</sequence>
<dbReference type="GO" id="GO:0016740">
    <property type="term" value="F:transferase activity"/>
    <property type="evidence" value="ECO:0007669"/>
    <property type="project" value="UniProtKB-KW"/>
</dbReference>
<organism evidence="2 3">
    <name type="scientific">Oharaeibacter diazotrophicus</name>
    <dbReference type="NCBI Taxonomy" id="1920512"/>
    <lineage>
        <taxon>Bacteria</taxon>
        <taxon>Pseudomonadati</taxon>
        <taxon>Pseudomonadota</taxon>
        <taxon>Alphaproteobacteria</taxon>
        <taxon>Hyphomicrobiales</taxon>
        <taxon>Pleomorphomonadaceae</taxon>
        <taxon>Oharaeibacter</taxon>
    </lineage>
</organism>
<dbReference type="InterPro" id="IPR043519">
    <property type="entry name" value="NT_sf"/>
</dbReference>